<dbReference type="Proteomes" id="UP001153954">
    <property type="component" value="Unassembled WGS sequence"/>
</dbReference>
<sequence length="98" mass="11667">MVVDLEYDYDEAVRSLDIFSQADFDHIKEWTQKLDKSKYVPKDLTDKQLLLFYNACYGEVEKIKSCIEKYYNLRKNTPEMFENRIVTSEELQPSVEAL</sequence>
<keyword evidence="2" id="KW-1185">Reference proteome</keyword>
<name>A0AAU9U5Q0_EUPED</name>
<evidence type="ECO:0000313" key="1">
    <source>
        <dbReference type="EMBL" id="CAH2093452.1"/>
    </source>
</evidence>
<gene>
    <name evidence="1" type="ORF">EEDITHA_LOCUS9118</name>
</gene>
<proteinExistence type="predicted"/>
<evidence type="ECO:0000313" key="2">
    <source>
        <dbReference type="Proteomes" id="UP001153954"/>
    </source>
</evidence>
<dbReference type="InterPro" id="IPR036273">
    <property type="entry name" value="CRAL/TRIO_N_dom_sf"/>
</dbReference>
<protein>
    <submittedName>
        <fullName evidence="1">Uncharacterized protein</fullName>
    </submittedName>
</protein>
<dbReference type="EMBL" id="CAKOGL010000013">
    <property type="protein sequence ID" value="CAH2093452.1"/>
    <property type="molecule type" value="Genomic_DNA"/>
</dbReference>
<dbReference type="AlphaFoldDB" id="A0AAU9U5Q0"/>
<comment type="caution">
    <text evidence="1">The sequence shown here is derived from an EMBL/GenBank/DDBJ whole genome shotgun (WGS) entry which is preliminary data.</text>
</comment>
<accession>A0AAU9U5Q0</accession>
<reference evidence="1" key="1">
    <citation type="submission" date="2022-03" db="EMBL/GenBank/DDBJ databases">
        <authorList>
            <person name="Tunstrom K."/>
        </authorList>
    </citation>
    <scope>NUCLEOTIDE SEQUENCE</scope>
</reference>
<dbReference type="SUPFAM" id="SSF46938">
    <property type="entry name" value="CRAL/TRIO N-terminal domain"/>
    <property type="match status" value="1"/>
</dbReference>
<organism evidence="1 2">
    <name type="scientific">Euphydryas editha</name>
    <name type="common">Edith's checkerspot</name>
    <dbReference type="NCBI Taxonomy" id="104508"/>
    <lineage>
        <taxon>Eukaryota</taxon>
        <taxon>Metazoa</taxon>
        <taxon>Ecdysozoa</taxon>
        <taxon>Arthropoda</taxon>
        <taxon>Hexapoda</taxon>
        <taxon>Insecta</taxon>
        <taxon>Pterygota</taxon>
        <taxon>Neoptera</taxon>
        <taxon>Endopterygota</taxon>
        <taxon>Lepidoptera</taxon>
        <taxon>Glossata</taxon>
        <taxon>Ditrysia</taxon>
        <taxon>Papilionoidea</taxon>
        <taxon>Nymphalidae</taxon>
        <taxon>Nymphalinae</taxon>
        <taxon>Euphydryas</taxon>
    </lineage>
</organism>